<name>A0A173UB33_EUBRA</name>
<feature type="signal peptide" evidence="1">
    <location>
        <begin position="1"/>
        <end position="24"/>
    </location>
</feature>
<dbReference type="AlphaFoldDB" id="A0A173UB33"/>
<gene>
    <name evidence="2" type="ORF">ERS852448_01934</name>
</gene>
<reference evidence="2 3" key="1">
    <citation type="submission" date="2015-09" db="EMBL/GenBank/DDBJ databases">
        <authorList>
            <consortium name="Pathogen Informatics"/>
        </authorList>
    </citation>
    <scope>NUCLEOTIDE SEQUENCE [LARGE SCALE GENOMIC DNA]</scope>
    <source>
        <strain evidence="2 3">2789STDY5608891</strain>
    </source>
</reference>
<feature type="chain" id="PRO_5039718379" evidence="1">
    <location>
        <begin position="25"/>
        <end position="105"/>
    </location>
</feature>
<sequence>MRRKLVIICMAACMLCLAIGCGTGKDNNVADESTSATNNNSSAELKKTDAVSEPVAFAYCEALSGVEFKGSALKVGSDAFYDYLDELTILYKGVKYNKQSIEDAV</sequence>
<dbReference type="RefSeq" id="WP_055290422.1">
    <property type="nucleotide sequence ID" value="NZ_CP173382.1"/>
</dbReference>
<evidence type="ECO:0000256" key="1">
    <source>
        <dbReference type="SAM" id="SignalP"/>
    </source>
</evidence>
<dbReference type="GeneID" id="97389768"/>
<evidence type="ECO:0000313" key="3">
    <source>
        <dbReference type="Proteomes" id="UP000095492"/>
    </source>
</evidence>
<keyword evidence="1" id="KW-0732">Signal</keyword>
<dbReference type="PROSITE" id="PS51257">
    <property type="entry name" value="PROKAR_LIPOPROTEIN"/>
    <property type="match status" value="1"/>
</dbReference>
<dbReference type="Proteomes" id="UP000095492">
    <property type="component" value="Unassembled WGS sequence"/>
</dbReference>
<proteinExistence type="predicted"/>
<accession>A0A173UB33</accession>
<dbReference type="EMBL" id="CYYA01000012">
    <property type="protein sequence ID" value="CUN11457.1"/>
    <property type="molecule type" value="Genomic_DNA"/>
</dbReference>
<protein>
    <submittedName>
        <fullName evidence="2">Uncharacterized protein</fullName>
    </submittedName>
</protein>
<organism evidence="2 3">
    <name type="scientific">Eubacterium ramulus</name>
    <dbReference type="NCBI Taxonomy" id="39490"/>
    <lineage>
        <taxon>Bacteria</taxon>
        <taxon>Bacillati</taxon>
        <taxon>Bacillota</taxon>
        <taxon>Clostridia</taxon>
        <taxon>Eubacteriales</taxon>
        <taxon>Eubacteriaceae</taxon>
        <taxon>Eubacterium</taxon>
    </lineage>
</organism>
<dbReference type="STRING" id="39490.ERS852448_01934"/>
<evidence type="ECO:0000313" key="2">
    <source>
        <dbReference type="EMBL" id="CUN11457.1"/>
    </source>
</evidence>